<organism evidence="2 3">
    <name type="scientific">Sordaria brevicollis</name>
    <dbReference type="NCBI Taxonomy" id="83679"/>
    <lineage>
        <taxon>Eukaryota</taxon>
        <taxon>Fungi</taxon>
        <taxon>Dikarya</taxon>
        <taxon>Ascomycota</taxon>
        <taxon>Pezizomycotina</taxon>
        <taxon>Sordariomycetes</taxon>
        <taxon>Sordariomycetidae</taxon>
        <taxon>Sordariales</taxon>
        <taxon>Sordariaceae</taxon>
        <taxon>Sordaria</taxon>
    </lineage>
</organism>
<comment type="caution">
    <text evidence="2">The sequence shown here is derived from an EMBL/GenBank/DDBJ whole genome shotgun (WGS) entry which is preliminary data.</text>
</comment>
<gene>
    <name evidence="2" type="ORF">B0T20DRAFT_8430</name>
</gene>
<dbReference type="Proteomes" id="UP001281003">
    <property type="component" value="Unassembled WGS sequence"/>
</dbReference>
<accession>A0AAE0UFY0</accession>
<evidence type="ECO:0000256" key="1">
    <source>
        <dbReference type="SAM" id="Phobius"/>
    </source>
</evidence>
<keyword evidence="1" id="KW-0472">Membrane</keyword>
<feature type="transmembrane region" description="Helical" evidence="1">
    <location>
        <begin position="20"/>
        <end position="43"/>
    </location>
</feature>
<feature type="transmembrane region" description="Helical" evidence="1">
    <location>
        <begin position="96"/>
        <end position="114"/>
    </location>
</feature>
<keyword evidence="3" id="KW-1185">Reference proteome</keyword>
<proteinExistence type="predicted"/>
<evidence type="ECO:0000313" key="2">
    <source>
        <dbReference type="EMBL" id="KAK3402816.1"/>
    </source>
</evidence>
<reference evidence="2" key="2">
    <citation type="submission" date="2023-07" db="EMBL/GenBank/DDBJ databases">
        <authorList>
            <consortium name="Lawrence Berkeley National Laboratory"/>
            <person name="Haridas S."/>
            <person name="Hensen N."/>
            <person name="Bonometti L."/>
            <person name="Westerberg I."/>
            <person name="Brannstrom I.O."/>
            <person name="Guillou S."/>
            <person name="Cros-Aarteil S."/>
            <person name="Calhoun S."/>
            <person name="Kuo A."/>
            <person name="Mondo S."/>
            <person name="Pangilinan J."/>
            <person name="Riley R."/>
            <person name="LaButti K."/>
            <person name="Andreopoulos B."/>
            <person name="Lipzen A."/>
            <person name="Chen C."/>
            <person name="Yanf M."/>
            <person name="Daum C."/>
            <person name="Ng V."/>
            <person name="Clum A."/>
            <person name="Steindorff A."/>
            <person name="Ohm R."/>
            <person name="Martin F."/>
            <person name="Silar P."/>
            <person name="Natvig D."/>
            <person name="Lalanne C."/>
            <person name="Gautier V."/>
            <person name="Ament-velasquez S.L."/>
            <person name="Kruys A."/>
            <person name="Hutchinson M.I."/>
            <person name="Powell A.J."/>
            <person name="Barry K."/>
            <person name="Miller A.N."/>
            <person name="Grigoriev I.V."/>
            <person name="Debuchy R."/>
            <person name="Gladieux P."/>
            <person name="Thoren M.H."/>
            <person name="Johannesson H."/>
        </authorList>
    </citation>
    <scope>NUCLEOTIDE SEQUENCE</scope>
    <source>
        <strain evidence="2">FGSC 1904</strain>
    </source>
</reference>
<keyword evidence="1" id="KW-0812">Transmembrane</keyword>
<dbReference type="AlphaFoldDB" id="A0AAE0UFY0"/>
<name>A0AAE0UFY0_SORBR</name>
<keyword evidence="1" id="KW-1133">Transmembrane helix</keyword>
<sequence length="137" mass="15466">MGKISGRCLGKHRRSFLFIYWLASVSSLHRYSPFWIMFIPFLGCLHRPVAVALDVTWLSLMVMGTIPGLTGLICLGCKHTWTSVVWGNDRSRGDNISKGNSLCLFLLFISSFLFDGMRDNVPVPPRQTSFQQRKGPT</sequence>
<evidence type="ECO:0000313" key="3">
    <source>
        <dbReference type="Proteomes" id="UP001281003"/>
    </source>
</evidence>
<dbReference type="EMBL" id="JAUTDP010000001">
    <property type="protein sequence ID" value="KAK3402816.1"/>
    <property type="molecule type" value="Genomic_DNA"/>
</dbReference>
<protein>
    <submittedName>
        <fullName evidence="2">Uncharacterized protein</fullName>
    </submittedName>
</protein>
<feature type="transmembrane region" description="Helical" evidence="1">
    <location>
        <begin position="55"/>
        <end position="75"/>
    </location>
</feature>
<reference evidence="2" key="1">
    <citation type="journal article" date="2023" name="Mol. Phylogenet. Evol.">
        <title>Genome-scale phylogeny and comparative genomics of the fungal order Sordariales.</title>
        <authorList>
            <person name="Hensen N."/>
            <person name="Bonometti L."/>
            <person name="Westerberg I."/>
            <person name="Brannstrom I.O."/>
            <person name="Guillou S."/>
            <person name="Cros-Aarteil S."/>
            <person name="Calhoun S."/>
            <person name="Haridas S."/>
            <person name="Kuo A."/>
            <person name="Mondo S."/>
            <person name="Pangilinan J."/>
            <person name="Riley R."/>
            <person name="LaButti K."/>
            <person name="Andreopoulos B."/>
            <person name="Lipzen A."/>
            <person name="Chen C."/>
            <person name="Yan M."/>
            <person name="Daum C."/>
            <person name="Ng V."/>
            <person name="Clum A."/>
            <person name="Steindorff A."/>
            <person name="Ohm R.A."/>
            <person name="Martin F."/>
            <person name="Silar P."/>
            <person name="Natvig D.O."/>
            <person name="Lalanne C."/>
            <person name="Gautier V."/>
            <person name="Ament-Velasquez S.L."/>
            <person name="Kruys A."/>
            <person name="Hutchinson M.I."/>
            <person name="Powell A.J."/>
            <person name="Barry K."/>
            <person name="Miller A.N."/>
            <person name="Grigoriev I.V."/>
            <person name="Debuchy R."/>
            <person name="Gladieux P."/>
            <person name="Hiltunen Thoren M."/>
            <person name="Johannesson H."/>
        </authorList>
    </citation>
    <scope>NUCLEOTIDE SEQUENCE</scope>
    <source>
        <strain evidence="2">FGSC 1904</strain>
    </source>
</reference>